<evidence type="ECO:0000259" key="4">
    <source>
        <dbReference type="PROSITE" id="PS50987"/>
    </source>
</evidence>
<dbReference type="InterPro" id="IPR011991">
    <property type="entry name" value="ArsR-like_HTH"/>
</dbReference>
<dbReference type="PROSITE" id="PS50987">
    <property type="entry name" value="HTH_ARSR_2"/>
    <property type="match status" value="1"/>
</dbReference>
<dbReference type="InterPro" id="IPR036390">
    <property type="entry name" value="WH_DNA-bd_sf"/>
</dbReference>
<dbReference type="Gene3D" id="1.10.10.10">
    <property type="entry name" value="Winged helix-like DNA-binding domain superfamily/Winged helix DNA-binding domain"/>
    <property type="match status" value="1"/>
</dbReference>
<dbReference type="PANTHER" id="PTHR33154:SF33">
    <property type="entry name" value="TRANSCRIPTIONAL REPRESSOR SDPR"/>
    <property type="match status" value="1"/>
</dbReference>
<sequence length="145" mass="16458">MMTQTDERLRRLLTDELGGCCDSDVERRRDELLSLRETAFRPTDSDTNTENHVRVLSALANDTRYRIVRLLSIAEDDLCVCELAPLFDVSESALSHALSDLTDAGLVTRRKEGRWRYYGTTDRAERLLSALDMDDEKMDGGVADE</sequence>
<evidence type="ECO:0000256" key="2">
    <source>
        <dbReference type="ARBA" id="ARBA00023125"/>
    </source>
</evidence>
<proteinExistence type="predicted"/>
<dbReference type="PRINTS" id="PR00778">
    <property type="entry name" value="HTHARSR"/>
</dbReference>
<dbReference type="InterPro" id="IPR051081">
    <property type="entry name" value="HTH_MetalResp_TranReg"/>
</dbReference>
<dbReference type="AlphaFoldDB" id="A0A1N6YS10"/>
<keyword evidence="6" id="KW-1185">Reference proteome</keyword>
<evidence type="ECO:0000313" key="6">
    <source>
        <dbReference type="Proteomes" id="UP000186914"/>
    </source>
</evidence>
<feature type="domain" description="HTH arsR-type" evidence="4">
    <location>
        <begin position="44"/>
        <end position="139"/>
    </location>
</feature>
<dbReference type="GO" id="GO:0003700">
    <property type="term" value="F:DNA-binding transcription factor activity"/>
    <property type="evidence" value="ECO:0007669"/>
    <property type="project" value="InterPro"/>
</dbReference>
<dbReference type="InterPro" id="IPR036388">
    <property type="entry name" value="WH-like_DNA-bd_sf"/>
</dbReference>
<dbReference type="SUPFAM" id="SSF46785">
    <property type="entry name" value="Winged helix' DNA-binding domain"/>
    <property type="match status" value="1"/>
</dbReference>
<dbReference type="GO" id="GO:0003677">
    <property type="term" value="F:DNA binding"/>
    <property type="evidence" value="ECO:0007669"/>
    <property type="project" value="UniProtKB-KW"/>
</dbReference>
<keyword evidence="2" id="KW-0238">DNA-binding</keyword>
<dbReference type="Proteomes" id="UP000186914">
    <property type="component" value="Unassembled WGS sequence"/>
</dbReference>
<keyword evidence="1" id="KW-0805">Transcription regulation</keyword>
<name>A0A1N6YS10_9EURY</name>
<dbReference type="NCBIfam" id="NF033788">
    <property type="entry name" value="HTH_metalloreg"/>
    <property type="match status" value="1"/>
</dbReference>
<organism evidence="5 6">
    <name type="scientific">Haladaptatus litoreus</name>
    <dbReference type="NCBI Taxonomy" id="553468"/>
    <lineage>
        <taxon>Archaea</taxon>
        <taxon>Methanobacteriati</taxon>
        <taxon>Methanobacteriota</taxon>
        <taxon>Stenosarchaea group</taxon>
        <taxon>Halobacteria</taxon>
        <taxon>Halobacteriales</taxon>
        <taxon>Haladaptataceae</taxon>
        <taxon>Haladaptatus</taxon>
    </lineage>
</organism>
<dbReference type="PANTHER" id="PTHR33154">
    <property type="entry name" value="TRANSCRIPTIONAL REGULATOR, ARSR FAMILY"/>
    <property type="match status" value="1"/>
</dbReference>
<evidence type="ECO:0000256" key="1">
    <source>
        <dbReference type="ARBA" id="ARBA00023015"/>
    </source>
</evidence>
<reference evidence="6" key="1">
    <citation type="submission" date="2017-01" db="EMBL/GenBank/DDBJ databases">
        <authorList>
            <person name="Varghese N."/>
            <person name="Submissions S."/>
        </authorList>
    </citation>
    <scope>NUCLEOTIDE SEQUENCE [LARGE SCALE GENOMIC DNA]</scope>
    <source>
        <strain evidence="6">CGMCC 1.7737</strain>
    </source>
</reference>
<dbReference type="InterPro" id="IPR001845">
    <property type="entry name" value="HTH_ArsR_DNA-bd_dom"/>
</dbReference>
<keyword evidence="3" id="KW-0804">Transcription</keyword>
<accession>A0A1N6YS10</accession>
<dbReference type="SMART" id="SM00418">
    <property type="entry name" value="HTH_ARSR"/>
    <property type="match status" value="1"/>
</dbReference>
<dbReference type="CDD" id="cd00090">
    <property type="entry name" value="HTH_ARSR"/>
    <property type="match status" value="1"/>
</dbReference>
<gene>
    <name evidence="5" type="ORF">SAMN05421858_1691</name>
</gene>
<evidence type="ECO:0000313" key="5">
    <source>
        <dbReference type="EMBL" id="SIR17404.1"/>
    </source>
</evidence>
<evidence type="ECO:0000256" key="3">
    <source>
        <dbReference type="ARBA" id="ARBA00023163"/>
    </source>
</evidence>
<protein>
    <submittedName>
        <fullName evidence="5">Transcriptional regulator, ArsR family</fullName>
    </submittedName>
</protein>
<dbReference type="EMBL" id="FTNO01000001">
    <property type="protein sequence ID" value="SIR17404.1"/>
    <property type="molecule type" value="Genomic_DNA"/>
</dbReference>
<dbReference type="Pfam" id="PF01022">
    <property type="entry name" value="HTH_5"/>
    <property type="match status" value="1"/>
</dbReference>